<feature type="transmembrane region" description="Helical" evidence="12">
    <location>
        <begin position="183"/>
        <end position="201"/>
    </location>
</feature>
<proteinExistence type="inferred from homology"/>
<evidence type="ECO:0000313" key="13">
    <source>
        <dbReference type="EMBL" id="CAG9816446.1"/>
    </source>
</evidence>
<accession>A0A9N9SDW4</accession>
<evidence type="ECO:0000256" key="12">
    <source>
        <dbReference type="SAM" id="Phobius"/>
    </source>
</evidence>
<gene>
    <name evidence="13" type="ORF">PHAECO_LOCUS4370</name>
</gene>
<feature type="transmembrane region" description="Helical" evidence="12">
    <location>
        <begin position="86"/>
        <end position="106"/>
    </location>
</feature>
<reference evidence="13" key="2">
    <citation type="submission" date="2022-10" db="EMBL/GenBank/DDBJ databases">
        <authorList>
            <consortium name="ENA_rothamsted_submissions"/>
            <consortium name="culmorum"/>
            <person name="King R."/>
        </authorList>
    </citation>
    <scope>NUCLEOTIDE SEQUENCE</scope>
</reference>
<evidence type="ECO:0000256" key="10">
    <source>
        <dbReference type="ARBA" id="ARBA00040371"/>
    </source>
</evidence>
<evidence type="ECO:0000256" key="11">
    <source>
        <dbReference type="ARBA" id="ARBA00047978"/>
    </source>
</evidence>
<dbReference type="GO" id="GO:0061355">
    <property type="term" value="P:Wnt protein secretion"/>
    <property type="evidence" value="ECO:0007669"/>
    <property type="project" value="TreeGrafter"/>
</dbReference>
<evidence type="ECO:0000256" key="4">
    <source>
        <dbReference type="ARBA" id="ARBA00022692"/>
    </source>
</evidence>
<dbReference type="GO" id="GO:1990698">
    <property type="term" value="F:palmitoleoyltransferase activity"/>
    <property type="evidence" value="ECO:0007669"/>
    <property type="project" value="UniProtKB-EC"/>
</dbReference>
<evidence type="ECO:0000256" key="3">
    <source>
        <dbReference type="ARBA" id="ARBA00022687"/>
    </source>
</evidence>
<organism evidence="13 14">
    <name type="scientific">Phaedon cochleariae</name>
    <name type="common">Mustard beetle</name>
    <dbReference type="NCBI Taxonomy" id="80249"/>
    <lineage>
        <taxon>Eukaryota</taxon>
        <taxon>Metazoa</taxon>
        <taxon>Ecdysozoa</taxon>
        <taxon>Arthropoda</taxon>
        <taxon>Hexapoda</taxon>
        <taxon>Insecta</taxon>
        <taxon>Pterygota</taxon>
        <taxon>Neoptera</taxon>
        <taxon>Endopterygota</taxon>
        <taxon>Coleoptera</taxon>
        <taxon>Polyphaga</taxon>
        <taxon>Cucujiformia</taxon>
        <taxon>Chrysomeloidea</taxon>
        <taxon>Chrysomelidae</taxon>
        <taxon>Chrysomelinae</taxon>
        <taxon>Chrysomelini</taxon>
        <taxon>Phaedon</taxon>
    </lineage>
</organism>
<feature type="transmembrane region" description="Helical" evidence="12">
    <location>
        <begin position="358"/>
        <end position="375"/>
    </location>
</feature>
<evidence type="ECO:0000313" key="14">
    <source>
        <dbReference type="Proteomes" id="UP001153737"/>
    </source>
</evidence>
<keyword evidence="14" id="KW-1185">Reference proteome</keyword>
<dbReference type="EMBL" id="OU896720">
    <property type="protein sequence ID" value="CAG9816446.1"/>
    <property type="molecule type" value="Genomic_DNA"/>
</dbReference>
<dbReference type="AlphaFoldDB" id="A0A9N9SDW4"/>
<evidence type="ECO:0000256" key="5">
    <source>
        <dbReference type="ARBA" id="ARBA00022989"/>
    </source>
</evidence>
<dbReference type="EC" id="2.3.1.250" evidence="9"/>
<dbReference type="InterPro" id="IPR049941">
    <property type="entry name" value="LPLAT_7/PORCN-like"/>
</dbReference>
<keyword evidence="6 12" id="KW-0472">Membrane</keyword>
<keyword evidence="5 12" id="KW-1133">Transmembrane helix</keyword>
<evidence type="ECO:0000256" key="9">
    <source>
        <dbReference type="ARBA" id="ARBA00038867"/>
    </source>
</evidence>
<comment type="similarity">
    <text evidence="8">Belongs to the membrane-bound acyltransferase family. Porcupine subfamily.</text>
</comment>
<comment type="subcellular location">
    <subcellularLocation>
        <location evidence="1">Membrane</location>
        <topology evidence="1">Multi-pass membrane protein</topology>
    </subcellularLocation>
</comment>
<dbReference type="GO" id="GO:0005783">
    <property type="term" value="C:endoplasmic reticulum"/>
    <property type="evidence" value="ECO:0007669"/>
    <property type="project" value="TreeGrafter"/>
</dbReference>
<dbReference type="Pfam" id="PF03062">
    <property type="entry name" value="MBOAT"/>
    <property type="match status" value="1"/>
</dbReference>
<name>A0A9N9SDW4_PHACE</name>
<keyword evidence="2" id="KW-0808">Transferase</keyword>
<feature type="transmembrane region" description="Helical" evidence="12">
    <location>
        <begin position="127"/>
        <end position="144"/>
    </location>
</feature>
<dbReference type="InterPro" id="IPR004299">
    <property type="entry name" value="MBOAT_fam"/>
</dbReference>
<dbReference type="Proteomes" id="UP001153737">
    <property type="component" value="Chromosome 14"/>
</dbReference>
<dbReference type="PANTHER" id="PTHR13906:SF12">
    <property type="entry name" value="PROTEIN-SERINE O-PALMITOLEOYLTRANSFERASE PORCUPINE"/>
    <property type="match status" value="1"/>
</dbReference>
<dbReference type="GO" id="GO:0016055">
    <property type="term" value="P:Wnt signaling pathway"/>
    <property type="evidence" value="ECO:0007669"/>
    <property type="project" value="UniProtKB-KW"/>
</dbReference>
<feature type="transmembrane region" description="Helical" evidence="12">
    <location>
        <begin position="440"/>
        <end position="459"/>
    </location>
</feature>
<dbReference type="PANTHER" id="PTHR13906">
    <property type="entry name" value="PORCUPINE"/>
    <property type="match status" value="1"/>
</dbReference>
<dbReference type="GO" id="GO:0017147">
    <property type="term" value="F:Wnt-protein binding"/>
    <property type="evidence" value="ECO:0007669"/>
    <property type="project" value="TreeGrafter"/>
</dbReference>
<dbReference type="GO" id="GO:0016020">
    <property type="term" value="C:membrane"/>
    <property type="evidence" value="ECO:0007669"/>
    <property type="project" value="UniProtKB-SubCell"/>
</dbReference>
<evidence type="ECO:0000256" key="1">
    <source>
        <dbReference type="ARBA" id="ARBA00004141"/>
    </source>
</evidence>
<feature type="transmembrane region" description="Helical" evidence="12">
    <location>
        <begin position="264"/>
        <end position="281"/>
    </location>
</feature>
<protein>
    <recommendedName>
        <fullName evidence="10">Protein-serine O-palmitoleoyltransferase porcupine</fullName>
        <ecNumber evidence="9">2.3.1.250</ecNumber>
    </recommendedName>
</protein>
<evidence type="ECO:0000256" key="8">
    <source>
        <dbReference type="ARBA" id="ARBA00038269"/>
    </source>
</evidence>
<keyword evidence="4 12" id="KW-0812">Transmembrane</keyword>
<evidence type="ECO:0000256" key="2">
    <source>
        <dbReference type="ARBA" id="ARBA00022679"/>
    </source>
</evidence>
<reference evidence="13" key="1">
    <citation type="submission" date="2022-01" db="EMBL/GenBank/DDBJ databases">
        <authorList>
            <person name="King R."/>
        </authorList>
    </citation>
    <scope>NUCLEOTIDE SEQUENCE</scope>
</reference>
<comment type="catalytic activity">
    <reaction evidence="11">
        <text>[Wnt protein]-L-serine + (9Z)-hexadecenoyl-CoA = [Wnt protein]-O-(9Z)-hexadecenoyl-L-serine + CoA</text>
        <dbReference type="Rhea" id="RHEA:45336"/>
        <dbReference type="Rhea" id="RHEA-COMP:11170"/>
        <dbReference type="Rhea" id="RHEA-COMP:11171"/>
        <dbReference type="ChEBI" id="CHEBI:29999"/>
        <dbReference type="ChEBI" id="CHEBI:57287"/>
        <dbReference type="ChEBI" id="CHEBI:61540"/>
        <dbReference type="ChEBI" id="CHEBI:85189"/>
        <dbReference type="EC" id="2.3.1.250"/>
    </reaction>
</comment>
<keyword evidence="3" id="KW-0879">Wnt signaling pathway</keyword>
<evidence type="ECO:0000256" key="6">
    <source>
        <dbReference type="ARBA" id="ARBA00023136"/>
    </source>
</evidence>
<dbReference type="OrthoDB" id="5968863at2759"/>
<feature type="transmembrane region" description="Helical" evidence="12">
    <location>
        <begin position="222"/>
        <end position="244"/>
    </location>
</feature>
<evidence type="ECO:0000256" key="7">
    <source>
        <dbReference type="ARBA" id="ARBA00023315"/>
    </source>
</evidence>
<feature type="transmembrane region" description="Helical" evidence="12">
    <location>
        <begin position="408"/>
        <end position="428"/>
    </location>
</feature>
<sequence>MDETDESLHYYYEDEVIYQETIEDLWVHCILPSVTSVFPIYYKIILVNLLFGSIVSTVKLPQTIFHLLSGSSGIFLLSNLESPEGKIIILAFFIQSYLLLHIGCYVQNKYDPVKKQDEIRLLSNSNIVKYCLIAILVLCEYFLLKSETWMEIRGVVMIFSMKLISLAEDAGKGVTIFPSCIQYFGYIFCGSNVMFGPWISFQEYTILYHNPTKKNTWWILGVLRAVATSAIFLIVSNCLANYFIKDDACVWLVAYKEALTFRTSHYFICYLSEASMLAAGFKNHKMWKEPRQWRFVLVEPAKIEFPTALAIVVTNWNKPMHDFLKRYIYKSWLPLGKFHGILATFVISSFLHGFELKVSVVLITIGIFSYLQFAVRDQFAKAFNCCIRVYPCKSCTHKFKRDRVVSRICQLVFASTSVVHLVYLGMIMDSSTDEIGILGKWRNLYFVSFWIMICNVLILI</sequence>
<feature type="transmembrane region" description="Helical" evidence="12">
    <location>
        <begin position="332"/>
        <end position="352"/>
    </location>
</feature>
<dbReference type="GO" id="GO:0030258">
    <property type="term" value="P:lipid modification"/>
    <property type="evidence" value="ECO:0007669"/>
    <property type="project" value="TreeGrafter"/>
</dbReference>
<keyword evidence="7" id="KW-0012">Acyltransferase</keyword>